<accession>A0A2S3I5F5</accession>
<comment type="similarity">
    <text evidence="3">Belongs to the GRAS family.</text>
</comment>
<keyword evidence="1" id="KW-0805">Transcription regulation</keyword>
<dbReference type="InterPro" id="IPR005202">
    <property type="entry name" value="TF_GRAS"/>
</dbReference>
<dbReference type="Proteomes" id="UP000243499">
    <property type="component" value="Chromosome 7"/>
</dbReference>
<keyword evidence="2" id="KW-0804">Transcription</keyword>
<protein>
    <submittedName>
        <fullName evidence="4">Uncharacterized protein</fullName>
    </submittedName>
</protein>
<dbReference type="EMBL" id="CM008052">
    <property type="protein sequence ID" value="PAN37351.1"/>
    <property type="molecule type" value="Genomic_DNA"/>
</dbReference>
<comment type="caution">
    <text evidence="3">Lacks conserved residue(s) required for the propagation of feature annotation.</text>
</comment>
<sequence length="124" mass="13332">MRLVQPLVACAEAVACHDYAHAMALRRELQVGAPVHGTAFQRVASCFVQGLADRLARAHAPALGLASMAFYILPSCTGRDSARGQVLALVYELCSKCGEFSSQCHAVANRIHVKCDLRSNICSM</sequence>
<gene>
    <name evidence="4" type="ORF">PAHAL_7G084300</name>
</gene>
<evidence type="ECO:0000256" key="2">
    <source>
        <dbReference type="ARBA" id="ARBA00023163"/>
    </source>
</evidence>
<organism evidence="4">
    <name type="scientific">Panicum hallii</name>
    <dbReference type="NCBI Taxonomy" id="206008"/>
    <lineage>
        <taxon>Eukaryota</taxon>
        <taxon>Viridiplantae</taxon>
        <taxon>Streptophyta</taxon>
        <taxon>Embryophyta</taxon>
        <taxon>Tracheophyta</taxon>
        <taxon>Spermatophyta</taxon>
        <taxon>Magnoliopsida</taxon>
        <taxon>Liliopsida</taxon>
        <taxon>Poales</taxon>
        <taxon>Poaceae</taxon>
        <taxon>PACMAD clade</taxon>
        <taxon>Panicoideae</taxon>
        <taxon>Panicodae</taxon>
        <taxon>Paniceae</taxon>
        <taxon>Panicinae</taxon>
        <taxon>Panicum</taxon>
        <taxon>Panicum sect. Panicum</taxon>
    </lineage>
</organism>
<dbReference type="PROSITE" id="PS50985">
    <property type="entry name" value="GRAS"/>
    <property type="match status" value="1"/>
</dbReference>
<evidence type="ECO:0000313" key="4">
    <source>
        <dbReference type="EMBL" id="PAN37351.1"/>
    </source>
</evidence>
<dbReference type="Pfam" id="PF03514">
    <property type="entry name" value="GRAS"/>
    <property type="match status" value="1"/>
</dbReference>
<name>A0A2S3I5F5_9POAL</name>
<evidence type="ECO:0000256" key="3">
    <source>
        <dbReference type="PROSITE-ProRule" id="PRU01191"/>
    </source>
</evidence>
<dbReference type="Gramene" id="PAN37351">
    <property type="protein sequence ID" value="PAN37351"/>
    <property type="gene ID" value="PAHAL_7G084300"/>
</dbReference>
<proteinExistence type="inferred from homology"/>
<evidence type="ECO:0000256" key="1">
    <source>
        <dbReference type="ARBA" id="ARBA00023015"/>
    </source>
</evidence>
<dbReference type="AlphaFoldDB" id="A0A2S3I5F5"/>
<reference evidence="4" key="1">
    <citation type="submission" date="2018-04" db="EMBL/GenBank/DDBJ databases">
        <title>WGS assembly of Panicum hallii.</title>
        <authorList>
            <person name="Lovell J."/>
            <person name="Jenkins J."/>
            <person name="Lowry D."/>
            <person name="Mamidi S."/>
            <person name="Sreedasyam A."/>
            <person name="Weng X."/>
            <person name="Barry K."/>
            <person name="Bonette J."/>
            <person name="Campitelli B."/>
            <person name="Daum C."/>
            <person name="Gordon S."/>
            <person name="Gould B."/>
            <person name="Lipzen A."/>
            <person name="Macqueen A."/>
            <person name="Palacio-Mejia J."/>
            <person name="Plott C."/>
            <person name="Shakirov E."/>
            <person name="Shu S."/>
            <person name="Yoshinaga Y."/>
            <person name="Zane M."/>
            <person name="Rokhsar D."/>
            <person name="Grimwood J."/>
            <person name="Schmutz J."/>
            <person name="Juenger T."/>
        </authorList>
    </citation>
    <scope>NUCLEOTIDE SEQUENCE [LARGE SCALE GENOMIC DNA]</scope>
    <source>
        <strain evidence="4">FIL2</strain>
    </source>
</reference>